<dbReference type="NCBIfam" id="TIGR03859">
    <property type="entry name" value="PQQ_PqqD"/>
    <property type="match status" value="1"/>
</dbReference>
<dbReference type="Pfam" id="PF05402">
    <property type="entry name" value="PqqD"/>
    <property type="match status" value="1"/>
</dbReference>
<evidence type="ECO:0000313" key="4">
    <source>
        <dbReference type="EMBL" id="SFB52620.1"/>
    </source>
</evidence>
<dbReference type="EMBL" id="FOKG01000016">
    <property type="protein sequence ID" value="SFB52620.1"/>
    <property type="molecule type" value="Genomic_DNA"/>
</dbReference>
<dbReference type="OrthoDB" id="7995890at2"/>
<dbReference type="AlphaFoldDB" id="A0A1I1BVW9"/>
<evidence type="ECO:0000256" key="1">
    <source>
        <dbReference type="ARBA" id="ARBA00004886"/>
    </source>
</evidence>
<dbReference type="InterPro" id="IPR022479">
    <property type="entry name" value="PqqD_bac"/>
</dbReference>
<dbReference type="UniPathway" id="UPA00539"/>
<dbReference type="STRING" id="490629.SAMN05216266_11663"/>
<evidence type="ECO:0000256" key="2">
    <source>
        <dbReference type="ARBA" id="ARBA00011741"/>
    </source>
</evidence>
<organism evidence="4 5">
    <name type="scientific">Amycolatopsis marina</name>
    <dbReference type="NCBI Taxonomy" id="490629"/>
    <lineage>
        <taxon>Bacteria</taxon>
        <taxon>Bacillati</taxon>
        <taxon>Actinomycetota</taxon>
        <taxon>Actinomycetes</taxon>
        <taxon>Pseudonocardiales</taxon>
        <taxon>Pseudonocardiaceae</taxon>
        <taxon>Amycolatopsis</taxon>
    </lineage>
</organism>
<dbReference type="GO" id="GO:0048038">
    <property type="term" value="F:quinone binding"/>
    <property type="evidence" value="ECO:0007669"/>
    <property type="project" value="InterPro"/>
</dbReference>
<dbReference type="InterPro" id="IPR041881">
    <property type="entry name" value="PqqD_sf"/>
</dbReference>
<dbReference type="RefSeq" id="WP_091675622.1">
    <property type="nucleotide sequence ID" value="NZ_FOKG01000016.1"/>
</dbReference>
<comment type="pathway">
    <text evidence="1">Cofactor biosynthesis; pyrroloquinoline quinone biosynthesis.</text>
</comment>
<reference evidence="5" key="1">
    <citation type="submission" date="2016-10" db="EMBL/GenBank/DDBJ databases">
        <authorList>
            <person name="Varghese N."/>
            <person name="Submissions S."/>
        </authorList>
    </citation>
    <scope>NUCLEOTIDE SEQUENCE [LARGE SCALE GENOMIC DNA]</scope>
    <source>
        <strain evidence="5">CGMCC 4.3568</strain>
    </source>
</reference>
<dbReference type="GO" id="GO:0018189">
    <property type="term" value="P:pyrroloquinoline quinone biosynthetic process"/>
    <property type="evidence" value="ECO:0007669"/>
    <property type="project" value="UniProtKB-UniPathway"/>
</dbReference>
<accession>A0A1I1BVW9</accession>
<proteinExistence type="predicted"/>
<dbReference type="InterPro" id="IPR008792">
    <property type="entry name" value="PQQD"/>
</dbReference>
<sequence>MDRPRLRRGVRLTYDKTRDTHVLLYPEGVLVPNPTAATVLGLCDGNRTVQDIVAALGQRYSGVREHEVHGVLARLVERRMVEWT</sequence>
<name>A0A1I1BVW9_9PSEU</name>
<protein>
    <submittedName>
        <fullName evidence="4">Pyrroloquinoline quinone biosynthesis protein D</fullName>
    </submittedName>
</protein>
<gene>
    <name evidence="4" type="ORF">SAMN05216266_11663</name>
</gene>
<evidence type="ECO:0000256" key="3">
    <source>
        <dbReference type="ARBA" id="ARBA00022905"/>
    </source>
</evidence>
<dbReference type="Gene3D" id="1.10.10.1150">
    <property type="entry name" value="Coenzyme PQQ synthesis protein D (PqqD)"/>
    <property type="match status" value="1"/>
</dbReference>
<comment type="subunit">
    <text evidence="2">Monomer. Interacts with PqqE.</text>
</comment>
<keyword evidence="5" id="KW-1185">Reference proteome</keyword>
<dbReference type="Proteomes" id="UP000243799">
    <property type="component" value="Unassembled WGS sequence"/>
</dbReference>
<keyword evidence="3" id="KW-0884">PQQ biosynthesis</keyword>
<evidence type="ECO:0000313" key="5">
    <source>
        <dbReference type="Proteomes" id="UP000243799"/>
    </source>
</evidence>